<dbReference type="NCBIfam" id="TIGR01494">
    <property type="entry name" value="ATPase_P-type"/>
    <property type="match status" value="1"/>
</dbReference>
<dbReference type="PROSITE" id="PS50846">
    <property type="entry name" value="HMA_2"/>
    <property type="match status" value="1"/>
</dbReference>
<evidence type="ECO:0000313" key="14">
    <source>
        <dbReference type="Proteomes" id="UP000822688"/>
    </source>
</evidence>
<dbReference type="FunFam" id="2.70.150.10:FF:000002">
    <property type="entry name" value="Copper-transporting ATPase 1, putative"/>
    <property type="match status" value="1"/>
</dbReference>
<sequence length="1041" mass="108166">MNAAARSCVGGCQCRAAAKGPASAIAALRMARSLALPPAALFAGGSFFQERAVKAPRLKMARWPLQLGAARMLSSGALFRANPNPNSTLVSPLRKPRRSGFAVVNKLGSVPGSNWLNGQGSSLWQLQLGLIAANSARPCHCQSKLGPASISKALLSTSAGGGGRGFGGWGRGGGTGGGGGDGFGVPSAGESTNGTFGTEVSAPLTEDVIILDVGGMSCGGCASSVKRILESQPQVTGATVNLATETALVRVKSESVESSGWEKIKRQLAEALAKHLTTCGFKSTVRGEQDGKDGGRVAPAALRKREERLARLKDSGRRLAVAWALAAVCLVGHTHHFLGTLGPSWLHMLHSTGFHAALSLAALVGPGRKLLVDGWKSFWRGSPNMNTLVGLGAVSSFAVSTAAALLPKLGWQAFFEEPVMLLAFVLLGRAVEERAKLQASSDMTALLNFLPSKARLVMGIDSDGHPNTVNVPCDSLSVGDAVVVLPGDRIPVDGVVKSGKSTVDESSLTGEPLPVLKQSGDEVTAGTVNYNGTMTVEARRAGGDTVMSDIVRMVEDAQTREAPVQRLADTVAGRFCYGVMALSGATFAFWTTLGPTLFPAVVPAGGPILLGLQLACNVLVIACPCALGLATPTAVLVGTSLGARRGLLIRGGDILEKVSSIDTIVFDKTGTLTIGRPVVKSVICSSNVDDQKWTERDLLTVAAGVERTASHPVARALVQAAKNAGCRQALVQESTFEQEPGSGAKAMVEGKLVTVGTLEWLQRAGVKGDAPEVTEAAMQGQTVVYVGVDDKLVGAVTMIDELRDDAKASIAALHRMGMKTSMLSGDKQEAAEAVAAKVGIDRQQVYAGVKPSGKADFVRQLQSENRQVAMVGDGVNDAAALAQSHVGIAMAGGVGAASEVASIVLMGDKLSQVVDAIELSRVTLKKIKQNLWWAFMYNIVGLPLAAGVLLPSANIMLTPSIAGALMGISSLGVMTNSLLLQLEFSRPSSSIHKSLSSSRTGSSDPSNQRANSSEQESEQQSQDTDIELGIGSQEQRGKFSH</sequence>
<dbReference type="GO" id="GO:0005524">
    <property type="term" value="F:ATP binding"/>
    <property type="evidence" value="ECO:0007669"/>
    <property type="project" value="UniProtKB-UniRule"/>
</dbReference>
<dbReference type="AlphaFoldDB" id="A0A8T0GZA2"/>
<dbReference type="PANTHER" id="PTHR43520:SF22">
    <property type="entry name" value="COPPER-TRANSPORTING ATPASE PAA1, CHLOROPLASTIC"/>
    <property type="match status" value="1"/>
</dbReference>
<dbReference type="FunFam" id="3.30.70.100:FF:000047">
    <property type="entry name" value="Copper-transporting ATPase PAA1, chloroplastic"/>
    <property type="match status" value="1"/>
</dbReference>
<dbReference type="Pfam" id="PF00403">
    <property type="entry name" value="HMA"/>
    <property type="match status" value="1"/>
</dbReference>
<dbReference type="GO" id="GO:0055070">
    <property type="term" value="P:copper ion homeostasis"/>
    <property type="evidence" value="ECO:0007669"/>
    <property type="project" value="TreeGrafter"/>
</dbReference>
<feature type="transmembrane region" description="Helical" evidence="10">
    <location>
        <begin position="385"/>
        <end position="405"/>
    </location>
</feature>
<evidence type="ECO:0000256" key="8">
    <source>
        <dbReference type="ARBA" id="ARBA00022989"/>
    </source>
</evidence>
<gene>
    <name evidence="13" type="ORF">KC19_8G066500</name>
</gene>
<dbReference type="PROSITE" id="PS01047">
    <property type="entry name" value="HMA_1"/>
    <property type="match status" value="1"/>
</dbReference>
<dbReference type="Pfam" id="PF00122">
    <property type="entry name" value="E1-E2_ATPase"/>
    <property type="match status" value="1"/>
</dbReference>
<feature type="compositionally biased region" description="Low complexity" evidence="11">
    <location>
        <begin position="1012"/>
        <end position="1022"/>
    </location>
</feature>
<organism evidence="13 14">
    <name type="scientific">Ceratodon purpureus</name>
    <name type="common">Fire moss</name>
    <name type="synonym">Dicranum purpureum</name>
    <dbReference type="NCBI Taxonomy" id="3225"/>
    <lineage>
        <taxon>Eukaryota</taxon>
        <taxon>Viridiplantae</taxon>
        <taxon>Streptophyta</taxon>
        <taxon>Embryophyta</taxon>
        <taxon>Bryophyta</taxon>
        <taxon>Bryophytina</taxon>
        <taxon>Bryopsida</taxon>
        <taxon>Dicranidae</taxon>
        <taxon>Pseudoditrichales</taxon>
        <taxon>Ditrichaceae</taxon>
        <taxon>Ceratodon</taxon>
    </lineage>
</organism>
<dbReference type="InterPro" id="IPR017969">
    <property type="entry name" value="Heavy-metal-associated_CS"/>
</dbReference>
<proteinExistence type="inferred from homology"/>
<evidence type="ECO:0000256" key="3">
    <source>
        <dbReference type="ARBA" id="ARBA00022692"/>
    </source>
</evidence>
<dbReference type="InterPro" id="IPR059000">
    <property type="entry name" value="ATPase_P-type_domA"/>
</dbReference>
<evidence type="ECO:0000256" key="10">
    <source>
        <dbReference type="RuleBase" id="RU362081"/>
    </source>
</evidence>
<evidence type="ECO:0000256" key="9">
    <source>
        <dbReference type="ARBA" id="ARBA00023136"/>
    </source>
</evidence>
<evidence type="ECO:0000256" key="4">
    <source>
        <dbReference type="ARBA" id="ARBA00022723"/>
    </source>
</evidence>
<dbReference type="SFLD" id="SFLDG00002">
    <property type="entry name" value="C1.7:_P-type_atpase_like"/>
    <property type="match status" value="1"/>
</dbReference>
<dbReference type="InterPro" id="IPR023214">
    <property type="entry name" value="HAD_sf"/>
</dbReference>
<dbReference type="InterPro" id="IPR001757">
    <property type="entry name" value="P_typ_ATPase"/>
</dbReference>
<dbReference type="Pfam" id="PF00702">
    <property type="entry name" value="Hydrolase"/>
    <property type="match status" value="1"/>
</dbReference>
<keyword evidence="5 10" id="KW-0547">Nucleotide-binding</keyword>
<dbReference type="InterPro" id="IPR044492">
    <property type="entry name" value="P_typ_ATPase_HD_dom"/>
</dbReference>
<comment type="caution">
    <text evidence="13">The sequence shown here is derived from an EMBL/GenBank/DDBJ whole genome shotgun (WGS) entry which is preliminary data.</text>
</comment>
<keyword evidence="8 10" id="KW-1133">Transmembrane helix</keyword>
<feature type="transmembrane region" description="Helical" evidence="10">
    <location>
        <begin position="344"/>
        <end position="364"/>
    </location>
</feature>
<keyword evidence="9 10" id="KW-0472">Membrane</keyword>
<comment type="subcellular location">
    <subcellularLocation>
        <location evidence="1">Membrane</location>
        <topology evidence="1">Multi-pass membrane protein</topology>
    </subcellularLocation>
</comment>
<dbReference type="SUPFAM" id="SSF56784">
    <property type="entry name" value="HAD-like"/>
    <property type="match status" value="1"/>
</dbReference>
<protein>
    <recommendedName>
        <fullName evidence="12">HMA domain-containing protein</fullName>
    </recommendedName>
</protein>
<dbReference type="GO" id="GO:0043682">
    <property type="term" value="F:P-type divalent copper transporter activity"/>
    <property type="evidence" value="ECO:0007669"/>
    <property type="project" value="TreeGrafter"/>
</dbReference>
<accession>A0A8T0GZA2</accession>
<comment type="similarity">
    <text evidence="2 10">Belongs to the cation transport ATPase (P-type) (TC 3.A.3) family. Type IB subfamily.</text>
</comment>
<dbReference type="Gene3D" id="3.40.1110.10">
    <property type="entry name" value="Calcium-transporting ATPase, cytoplasmic domain N"/>
    <property type="match status" value="1"/>
</dbReference>
<evidence type="ECO:0000256" key="2">
    <source>
        <dbReference type="ARBA" id="ARBA00006024"/>
    </source>
</evidence>
<keyword evidence="7" id="KW-1278">Translocase</keyword>
<evidence type="ECO:0000256" key="7">
    <source>
        <dbReference type="ARBA" id="ARBA00022967"/>
    </source>
</evidence>
<feature type="transmembrane region" description="Helical" evidence="10">
    <location>
        <begin position="319"/>
        <end position="338"/>
    </location>
</feature>
<dbReference type="GO" id="GO:0016887">
    <property type="term" value="F:ATP hydrolysis activity"/>
    <property type="evidence" value="ECO:0007669"/>
    <property type="project" value="InterPro"/>
</dbReference>
<dbReference type="InterPro" id="IPR036412">
    <property type="entry name" value="HAD-like_sf"/>
</dbReference>
<dbReference type="Gene3D" id="2.70.150.10">
    <property type="entry name" value="Calcium-transporting ATPase, cytoplasmic transduction domain A"/>
    <property type="match status" value="1"/>
</dbReference>
<dbReference type="SUPFAM" id="SSF81665">
    <property type="entry name" value="Calcium ATPase, transmembrane domain M"/>
    <property type="match status" value="1"/>
</dbReference>
<dbReference type="NCBIfam" id="TIGR01525">
    <property type="entry name" value="ATPase-IB_hvy"/>
    <property type="match status" value="1"/>
</dbReference>
<dbReference type="PRINTS" id="PR00119">
    <property type="entry name" value="CATATPASE"/>
</dbReference>
<dbReference type="InterPro" id="IPR023299">
    <property type="entry name" value="ATPase_P-typ_cyto_dom_N"/>
</dbReference>
<feature type="transmembrane region" description="Helical" evidence="10">
    <location>
        <begin position="956"/>
        <end position="980"/>
    </location>
</feature>
<dbReference type="EMBL" id="CM026429">
    <property type="protein sequence ID" value="KAG0563877.1"/>
    <property type="molecule type" value="Genomic_DNA"/>
</dbReference>
<dbReference type="SUPFAM" id="SSF55008">
    <property type="entry name" value="HMA, heavy metal-associated domain"/>
    <property type="match status" value="1"/>
</dbReference>
<dbReference type="CDD" id="cd00371">
    <property type="entry name" value="HMA"/>
    <property type="match status" value="1"/>
</dbReference>
<dbReference type="InterPro" id="IPR027256">
    <property type="entry name" value="P-typ_ATPase_IB"/>
</dbReference>
<evidence type="ECO:0000256" key="11">
    <source>
        <dbReference type="SAM" id="MobiDB-lite"/>
    </source>
</evidence>
<dbReference type="GO" id="GO:0005507">
    <property type="term" value="F:copper ion binding"/>
    <property type="evidence" value="ECO:0007669"/>
    <property type="project" value="TreeGrafter"/>
</dbReference>
<feature type="transmembrane region" description="Helical" evidence="10">
    <location>
        <begin position="575"/>
        <end position="598"/>
    </location>
</feature>
<evidence type="ECO:0000313" key="13">
    <source>
        <dbReference type="EMBL" id="KAG0563877.1"/>
    </source>
</evidence>
<evidence type="ECO:0000256" key="1">
    <source>
        <dbReference type="ARBA" id="ARBA00004141"/>
    </source>
</evidence>
<keyword evidence="14" id="KW-1185">Reference proteome</keyword>
<feature type="compositionally biased region" description="Polar residues" evidence="11">
    <location>
        <begin position="999"/>
        <end position="1011"/>
    </location>
</feature>
<keyword evidence="3 10" id="KW-0812">Transmembrane</keyword>
<dbReference type="GO" id="GO:0016020">
    <property type="term" value="C:membrane"/>
    <property type="evidence" value="ECO:0007669"/>
    <property type="project" value="UniProtKB-SubCell"/>
</dbReference>
<evidence type="ECO:0000259" key="12">
    <source>
        <dbReference type="PROSITE" id="PS50846"/>
    </source>
</evidence>
<keyword evidence="6 10" id="KW-0067">ATP-binding</keyword>
<evidence type="ECO:0000256" key="6">
    <source>
        <dbReference type="ARBA" id="ARBA00022840"/>
    </source>
</evidence>
<dbReference type="PANTHER" id="PTHR43520">
    <property type="entry name" value="ATP7, ISOFORM B"/>
    <property type="match status" value="1"/>
</dbReference>
<dbReference type="InterPro" id="IPR018303">
    <property type="entry name" value="ATPase_P-typ_P_site"/>
</dbReference>
<dbReference type="SFLD" id="SFLDF00027">
    <property type="entry name" value="p-type_atpase"/>
    <property type="match status" value="1"/>
</dbReference>
<dbReference type="InterPro" id="IPR036163">
    <property type="entry name" value="HMA_dom_sf"/>
</dbReference>
<name>A0A8T0GZA2_CERPU</name>
<feature type="region of interest" description="Disordered" evidence="11">
    <location>
        <begin position="991"/>
        <end position="1041"/>
    </location>
</feature>
<evidence type="ECO:0000256" key="5">
    <source>
        <dbReference type="ARBA" id="ARBA00022741"/>
    </source>
</evidence>
<dbReference type="PRINTS" id="PR00943">
    <property type="entry name" value="CUATPASE"/>
</dbReference>
<dbReference type="InterPro" id="IPR023298">
    <property type="entry name" value="ATPase_P-typ_TM_dom_sf"/>
</dbReference>
<dbReference type="NCBIfam" id="TIGR01511">
    <property type="entry name" value="ATPase-IB1_Cu"/>
    <property type="match status" value="1"/>
</dbReference>
<dbReference type="SUPFAM" id="SSF81653">
    <property type="entry name" value="Calcium ATPase, transduction domain A"/>
    <property type="match status" value="1"/>
</dbReference>
<feature type="transmembrane region" description="Helical" evidence="10">
    <location>
        <begin position="411"/>
        <end position="431"/>
    </location>
</feature>
<keyword evidence="4 10" id="KW-0479">Metal-binding</keyword>
<dbReference type="Proteomes" id="UP000822688">
    <property type="component" value="Chromosome 8"/>
</dbReference>
<feature type="transmembrane region" description="Helical" evidence="10">
    <location>
        <begin position="618"/>
        <end position="641"/>
    </location>
</feature>
<dbReference type="CDD" id="cd02094">
    <property type="entry name" value="P-type_ATPase_Cu-like"/>
    <property type="match status" value="1"/>
</dbReference>
<dbReference type="Gene3D" id="3.30.70.100">
    <property type="match status" value="1"/>
</dbReference>
<dbReference type="InterPro" id="IPR008250">
    <property type="entry name" value="ATPase_P-typ_transduc_dom_A_sf"/>
</dbReference>
<dbReference type="PROSITE" id="PS00154">
    <property type="entry name" value="ATPASE_E1_E2"/>
    <property type="match status" value="1"/>
</dbReference>
<dbReference type="InterPro" id="IPR006121">
    <property type="entry name" value="HMA_dom"/>
</dbReference>
<feature type="domain" description="HMA" evidence="12">
    <location>
        <begin position="207"/>
        <end position="284"/>
    </location>
</feature>
<dbReference type="Gene3D" id="3.40.50.1000">
    <property type="entry name" value="HAD superfamily/HAD-like"/>
    <property type="match status" value="1"/>
</dbReference>
<feature type="transmembrane region" description="Helical" evidence="10">
    <location>
        <begin position="931"/>
        <end position="950"/>
    </location>
</feature>
<dbReference type="SFLD" id="SFLDS00003">
    <property type="entry name" value="Haloacid_Dehalogenase"/>
    <property type="match status" value="1"/>
</dbReference>
<reference evidence="13" key="1">
    <citation type="submission" date="2020-06" db="EMBL/GenBank/DDBJ databases">
        <title>WGS assembly of Ceratodon purpureus strain R40.</title>
        <authorList>
            <person name="Carey S.B."/>
            <person name="Jenkins J."/>
            <person name="Shu S."/>
            <person name="Lovell J.T."/>
            <person name="Sreedasyam A."/>
            <person name="Maumus F."/>
            <person name="Tiley G.P."/>
            <person name="Fernandez-Pozo N."/>
            <person name="Barry K."/>
            <person name="Chen C."/>
            <person name="Wang M."/>
            <person name="Lipzen A."/>
            <person name="Daum C."/>
            <person name="Saski C.A."/>
            <person name="Payton A.C."/>
            <person name="Mcbreen J.C."/>
            <person name="Conrad R.E."/>
            <person name="Kollar L.M."/>
            <person name="Olsson S."/>
            <person name="Huttunen S."/>
            <person name="Landis J.B."/>
            <person name="Wickett N.J."/>
            <person name="Johnson M.G."/>
            <person name="Rensing S.A."/>
            <person name="Grimwood J."/>
            <person name="Schmutz J."/>
            <person name="Mcdaniel S.F."/>
        </authorList>
    </citation>
    <scope>NUCLEOTIDE SEQUENCE</scope>
    <source>
        <strain evidence="13">R40</strain>
    </source>
</reference>